<accession>A0A263D9I7</accession>
<keyword evidence="4" id="KW-0143">Chaperone</keyword>
<gene>
    <name evidence="5" type="ORF">CFN78_01195</name>
</gene>
<proteinExistence type="inferred from homology"/>
<evidence type="ECO:0000256" key="4">
    <source>
        <dbReference type="ARBA" id="ARBA00023186"/>
    </source>
</evidence>
<dbReference type="InterPro" id="IPR025734">
    <property type="entry name" value="EspG"/>
</dbReference>
<keyword evidence="3" id="KW-0963">Cytoplasm</keyword>
<evidence type="ECO:0000256" key="3">
    <source>
        <dbReference type="ARBA" id="ARBA00022490"/>
    </source>
</evidence>
<dbReference type="RefSeq" id="WP_094860644.1">
    <property type="nucleotide sequence ID" value="NZ_NKYE01000001.1"/>
</dbReference>
<organism evidence="5 6">
    <name type="scientific">Amycolatopsis antarctica</name>
    <dbReference type="NCBI Taxonomy" id="1854586"/>
    <lineage>
        <taxon>Bacteria</taxon>
        <taxon>Bacillati</taxon>
        <taxon>Actinomycetota</taxon>
        <taxon>Actinomycetes</taxon>
        <taxon>Pseudonocardiales</taxon>
        <taxon>Pseudonocardiaceae</taxon>
        <taxon>Amycolatopsis</taxon>
    </lineage>
</organism>
<dbReference type="OrthoDB" id="3625769at2"/>
<comment type="caution">
    <text evidence="5">The sequence shown here is derived from an EMBL/GenBank/DDBJ whole genome shotgun (WGS) entry which is preliminary data.</text>
</comment>
<dbReference type="AlphaFoldDB" id="A0A263D9I7"/>
<evidence type="ECO:0000256" key="2">
    <source>
        <dbReference type="ARBA" id="ARBA00006411"/>
    </source>
</evidence>
<dbReference type="EMBL" id="NKYE01000001">
    <property type="protein sequence ID" value="OZM74859.1"/>
    <property type="molecule type" value="Genomic_DNA"/>
</dbReference>
<sequence>MGVLRGEVIVSHDCVTVTAEWLNLRLPTPLTPEPLWRNDTERATLHDRVRAELDAEGLLDGDRPSDAFAESLRVLCTGGTEFFAYVDTAERDYRLFAAANGRDAVFACWVPGAGQVLLRPATHDALAEEVVGELPEWVPARGRSMSVPEEDVPRTPGERPARHIECRRLLSLYEQPRYAAGQLHAGIRSGLGGGAKRTEPVTFIDVEDGRWLTYVTVGRDGHRTIVTAPGGRQVTTGKLYELQDQLRERRRA</sequence>
<comment type="similarity">
    <text evidence="2">Belongs to the EspG family.</text>
</comment>
<name>A0A263D9I7_9PSEU</name>
<keyword evidence="6" id="KW-1185">Reference proteome</keyword>
<dbReference type="Pfam" id="PF14011">
    <property type="entry name" value="ESX-1_EspG"/>
    <property type="match status" value="1"/>
</dbReference>
<dbReference type="InParanoid" id="A0A263D9I7"/>
<evidence type="ECO:0000313" key="5">
    <source>
        <dbReference type="EMBL" id="OZM74859.1"/>
    </source>
</evidence>
<evidence type="ECO:0008006" key="7">
    <source>
        <dbReference type="Google" id="ProtNLM"/>
    </source>
</evidence>
<reference evidence="5 6" key="1">
    <citation type="submission" date="2017-07" db="EMBL/GenBank/DDBJ databases">
        <title>Amycolatopsis antarcticus sp. nov., isolated from the surface of an Antarcticus brown macroalga.</title>
        <authorList>
            <person name="Wang J."/>
            <person name="Leiva S."/>
            <person name="Huang J."/>
            <person name="Huang Y."/>
        </authorList>
    </citation>
    <scope>NUCLEOTIDE SEQUENCE [LARGE SCALE GENOMIC DNA]</scope>
    <source>
        <strain evidence="5 6">AU-G6</strain>
    </source>
</reference>
<evidence type="ECO:0000313" key="6">
    <source>
        <dbReference type="Proteomes" id="UP000242444"/>
    </source>
</evidence>
<dbReference type="Proteomes" id="UP000242444">
    <property type="component" value="Unassembled WGS sequence"/>
</dbReference>
<comment type="subcellular location">
    <subcellularLocation>
        <location evidence="1">Cytoplasm</location>
    </subcellularLocation>
</comment>
<evidence type="ECO:0000256" key="1">
    <source>
        <dbReference type="ARBA" id="ARBA00004496"/>
    </source>
</evidence>
<protein>
    <recommendedName>
        <fullName evidence="7">ESX secretion-associated protein EspG</fullName>
    </recommendedName>
</protein>